<dbReference type="PANTHER" id="PTHR42709">
    <property type="entry name" value="ALKALINE PHOSPHATASE LIKE PROTEIN"/>
    <property type="match status" value="1"/>
</dbReference>
<feature type="transmembrane region" description="Helical" evidence="1">
    <location>
        <begin position="12"/>
        <end position="34"/>
    </location>
</feature>
<keyword evidence="1" id="KW-0472">Membrane</keyword>
<feature type="transmembrane region" description="Helical" evidence="1">
    <location>
        <begin position="124"/>
        <end position="146"/>
    </location>
</feature>
<dbReference type="AlphaFoldDB" id="A0AA35UBX5"/>
<dbReference type="InterPro" id="IPR051311">
    <property type="entry name" value="DedA_domain"/>
</dbReference>
<dbReference type="GO" id="GO:0005886">
    <property type="term" value="C:plasma membrane"/>
    <property type="evidence" value="ECO:0007669"/>
    <property type="project" value="UniProtKB-ARBA"/>
</dbReference>
<dbReference type="RefSeq" id="WP_010961948.1">
    <property type="nucleotide sequence ID" value="NZ_CP079097.1"/>
</dbReference>
<feature type="transmembrane region" description="Helical" evidence="1">
    <location>
        <begin position="41"/>
        <end position="62"/>
    </location>
</feature>
<protein>
    <submittedName>
        <fullName evidence="3">Membrane-associated protein</fullName>
    </submittedName>
</protein>
<dbReference type="GeneID" id="88224922"/>
<reference evidence="3" key="1">
    <citation type="submission" date="2023-03" db="EMBL/GenBank/DDBJ databases">
        <authorList>
            <person name="Pearce D."/>
        </authorList>
    </citation>
    <scope>NUCLEOTIDE SEQUENCE</scope>
    <source>
        <strain evidence="3">Mc</strain>
    </source>
</reference>
<dbReference type="OMA" id="FMYGFRI"/>
<keyword evidence="1" id="KW-1133">Transmembrane helix</keyword>
<feature type="transmembrane region" description="Helical" evidence="1">
    <location>
        <begin position="91"/>
        <end position="112"/>
    </location>
</feature>
<name>A0AA35UBX5_METCP</name>
<sequence length="193" mass="21371">MSLESLITEYGFPALIVGLLLEGETVLLVAGFLVGRGYFSFLHIVMLAFAVTLAADQGYFWLGYKHGDALLRRFPSLTPAVERASTLFHRYHSYFIFGFRFFYGLRVVTPILIGMSRFSPVRYLTVNVLAVVVWTVMTTGLGLVFGKAVAGMIEDLRQYESMLVGGLLAIGSGLAIHRWKHIGDSNRNDPAGD</sequence>
<proteinExistence type="predicted"/>
<evidence type="ECO:0000313" key="3">
    <source>
        <dbReference type="EMBL" id="CAI8813720.1"/>
    </source>
</evidence>
<feature type="transmembrane region" description="Helical" evidence="1">
    <location>
        <begin position="158"/>
        <end position="177"/>
    </location>
</feature>
<accession>A0AA35UBX5</accession>
<organism evidence="3 4">
    <name type="scientific">Methylococcus capsulatus</name>
    <dbReference type="NCBI Taxonomy" id="414"/>
    <lineage>
        <taxon>Bacteria</taxon>
        <taxon>Pseudomonadati</taxon>
        <taxon>Pseudomonadota</taxon>
        <taxon>Gammaproteobacteria</taxon>
        <taxon>Methylococcales</taxon>
        <taxon>Methylococcaceae</taxon>
        <taxon>Methylococcus</taxon>
    </lineage>
</organism>
<evidence type="ECO:0000256" key="1">
    <source>
        <dbReference type="SAM" id="Phobius"/>
    </source>
</evidence>
<dbReference type="Pfam" id="PF09335">
    <property type="entry name" value="VTT_dom"/>
    <property type="match status" value="1"/>
</dbReference>
<evidence type="ECO:0000259" key="2">
    <source>
        <dbReference type="Pfam" id="PF09335"/>
    </source>
</evidence>
<keyword evidence="1" id="KW-0812">Transmembrane</keyword>
<dbReference type="PANTHER" id="PTHR42709:SF2">
    <property type="entry name" value="INNER MEMBRANE PROTEIN YOHD"/>
    <property type="match status" value="1"/>
</dbReference>
<dbReference type="InterPro" id="IPR032816">
    <property type="entry name" value="VTT_dom"/>
</dbReference>
<dbReference type="EMBL" id="OX458332">
    <property type="protein sequence ID" value="CAI8813720.1"/>
    <property type="molecule type" value="Genomic_DNA"/>
</dbReference>
<evidence type="ECO:0000313" key="4">
    <source>
        <dbReference type="Proteomes" id="UP001158598"/>
    </source>
</evidence>
<dbReference type="Proteomes" id="UP001158598">
    <property type="component" value="Chromosome"/>
</dbReference>
<feature type="domain" description="VTT" evidence="2">
    <location>
        <begin position="23"/>
        <end position="142"/>
    </location>
</feature>
<gene>
    <name evidence="3" type="ORF">MCNOR_1803</name>
</gene>